<dbReference type="EMBL" id="JACHXO010000001">
    <property type="protein sequence ID" value="MBB3192638.1"/>
    <property type="molecule type" value="Genomic_DNA"/>
</dbReference>
<dbReference type="RefSeq" id="WP_184293898.1">
    <property type="nucleotide sequence ID" value="NZ_JACHXO010000001.1"/>
</dbReference>
<evidence type="ECO:0008006" key="3">
    <source>
        <dbReference type="Google" id="ProtNLM"/>
    </source>
</evidence>
<evidence type="ECO:0000313" key="1">
    <source>
        <dbReference type="EMBL" id="MBB3192638.1"/>
    </source>
</evidence>
<protein>
    <recommendedName>
        <fullName evidence="3">CheW-like domain-containing protein</fullName>
    </recommendedName>
</protein>
<reference evidence="1 2" key="1">
    <citation type="submission" date="2020-08" db="EMBL/GenBank/DDBJ databases">
        <title>Genomic Encyclopedia of Type Strains, Phase III (KMG-III): the genomes of soil and plant-associated and newly described type strains.</title>
        <authorList>
            <person name="Whitman W."/>
        </authorList>
    </citation>
    <scope>NUCLEOTIDE SEQUENCE [LARGE SCALE GENOMIC DNA]</scope>
    <source>
        <strain evidence="1 2">CECT 7247</strain>
    </source>
</reference>
<keyword evidence="2" id="KW-1185">Reference proteome</keyword>
<evidence type="ECO:0000313" key="2">
    <source>
        <dbReference type="Proteomes" id="UP000574369"/>
    </source>
</evidence>
<proteinExistence type="predicted"/>
<dbReference type="Proteomes" id="UP000574369">
    <property type="component" value="Unassembled WGS sequence"/>
</dbReference>
<organism evidence="1 2">
    <name type="scientific">Roseateles terrae</name>
    <dbReference type="NCBI Taxonomy" id="431060"/>
    <lineage>
        <taxon>Bacteria</taxon>
        <taxon>Pseudomonadati</taxon>
        <taxon>Pseudomonadota</taxon>
        <taxon>Betaproteobacteria</taxon>
        <taxon>Burkholderiales</taxon>
        <taxon>Sphaerotilaceae</taxon>
        <taxon>Roseateles</taxon>
    </lineage>
</organism>
<sequence length="45" mass="5129">MDDEKFWAEVEVDQTEEGLWQPVLVVGKGEGHMLVLLDELRGMQA</sequence>
<gene>
    <name evidence="1" type="ORF">FHS28_000003</name>
</gene>
<name>A0ABR6GKK1_9BURK</name>
<accession>A0ABR6GKK1</accession>
<comment type="caution">
    <text evidence="1">The sequence shown here is derived from an EMBL/GenBank/DDBJ whole genome shotgun (WGS) entry which is preliminary data.</text>
</comment>